<dbReference type="Gene3D" id="1.20.1250.20">
    <property type="entry name" value="MFS general substrate transporter like domains"/>
    <property type="match status" value="1"/>
</dbReference>
<keyword evidence="3 6" id="KW-0812">Transmembrane</keyword>
<dbReference type="InterPro" id="IPR011701">
    <property type="entry name" value="MFS"/>
</dbReference>
<dbReference type="PANTHER" id="PTHR43124">
    <property type="entry name" value="PURINE EFFLUX PUMP PBUE"/>
    <property type="match status" value="1"/>
</dbReference>
<dbReference type="GO" id="GO:0005886">
    <property type="term" value="C:plasma membrane"/>
    <property type="evidence" value="ECO:0007669"/>
    <property type="project" value="UniProtKB-SubCell"/>
</dbReference>
<evidence type="ECO:0000313" key="9">
    <source>
        <dbReference type="Proteomes" id="UP000487757"/>
    </source>
</evidence>
<dbReference type="AlphaFoldDB" id="A0A7K0G6F0"/>
<keyword evidence="2" id="KW-1003">Cell membrane</keyword>
<dbReference type="Proteomes" id="UP000487757">
    <property type="component" value="Unassembled WGS sequence"/>
</dbReference>
<feature type="transmembrane region" description="Helical" evidence="6">
    <location>
        <begin position="238"/>
        <end position="258"/>
    </location>
</feature>
<organism evidence="8 9">
    <name type="scientific">Pedobacter petrophilus</name>
    <dbReference type="NCBI Taxonomy" id="1908241"/>
    <lineage>
        <taxon>Bacteria</taxon>
        <taxon>Pseudomonadati</taxon>
        <taxon>Bacteroidota</taxon>
        <taxon>Sphingobacteriia</taxon>
        <taxon>Sphingobacteriales</taxon>
        <taxon>Sphingobacteriaceae</taxon>
        <taxon>Pedobacter</taxon>
    </lineage>
</organism>
<reference evidence="8 9" key="1">
    <citation type="submission" date="2019-11" db="EMBL/GenBank/DDBJ databases">
        <title>Pedobacter petrophilus genome.</title>
        <authorList>
            <person name="Feldbauer M.J."/>
            <person name="Newman J.D."/>
        </authorList>
    </citation>
    <scope>NUCLEOTIDE SEQUENCE [LARGE SCALE GENOMIC DNA]</scope>
    <source>
        <strain evidence="8 9">LMG 29686</strain>
    </source>
</reference>
<feature type="transmembrane region" description="Helical" evidence="6">
    <location>
        <begin position="270"/>
        <end position="289"/>
    </location>
</feature>
<evidence type="ECO:0000259" key="7">
    <source>
        <dbReference type="PROSITE" id="PS50850"/>
    </source>
</evidence>
<dbReference type="InterPro" id="IPR050189">
    <property type="entry name" value="MFS_Efflux_Transporters"/>
</dbReference>
<feature type="transmembrane region" description="Helical" evidence="6">
    <location>
        <begin position="362"/>
        <end position="383"/>
    </location>
</feature>
<feature type="transmembrane region" description="Helical" evidence="6">
    <location>
        <begin position="78"/>
        <end position="97"/>
    </location>
</feature>
<feature type="transmembrane region" description="Helical" evidence="6">
    <location>
        <begin position="205"/>
        <end position="226"/>
    </location>
</feature>
<feature type="transmembrane region" description="Helical" evidence="6">
    <location>
        <begin position="295"/>
        <end position="314"/>
    </location>
</feature>
<evidence type="ECO:0000313" key="8">
    <source>
        <dbReference type="EMBL" id="MRX78566.1"/>
    </source>
</evidence>
<keyword evidence="5 6" id="KW-0472">Membrane</keyword>
<accession>A0A7K0G6F0</accession>
<dbReference type="OrthoDB" id="9788453at2"/>
<evidence type="ECO:0000256" key="6">
    <source>
        <dbReference type="SAM" id="Phobius"/>
    </source>
</evidence>
<comment type="subcellular location">
    <subcellularLocation>
        <location evidence="1">Cell membrane</location>
        <topology evidence="1">Multi-pass membrane protein</topology>
    </subcellularLocation>
</comment>
<dbReference type="EMBL" id="WKKH01000059">
    <property type="protein sequence ID" value="MRX78566.1"/>
    <property type="molecule type" value="Genomic_DNA"/>
</dbReference>
<dbReference type="Pfam" id="PF07690">
    <property type="entry name" value="MFS_1"/>
    <property type="match status" value="1"/>
</dbReference>
<evidence type="ECO:0000256" key="2">
    <source>
        <dbReference type="ARBA" id="ARBA00022475"/>
    </source>
</evidence>
<feature type="domain" description="Major facilitator superfamily (MFS) profile" evidence="7">
    <location>
        <begin position="12"/>
        <end position="387"/>
    </location>
</feature>
<sequence>MIMKNEKFPFIALLALTTAAFSAILAELLPAGVILDMAKDLGEPPSSIGNLVSYYALGTVMTAIPGALWTAGIARKPLLLMVVSGFFLSNLITAYSQNYVLTAGIRILAGGFGGLLWPLMAGYATRMVNKKDIGRAIALVMGGSTVALSVGLPFCAFLGKLIGWRFTFGALAGLMVLIFIWIILSVPKLKNDPASIRPSFNILKIPGVGLVTAATFLTSLAIYVSYTYLYPIQLYNGIPGGAGLALLLFGGGAVIGIFMTGRLIDRYLRITLLSSLCLSAISLLAISVFGQTYPVFFVAVVCWGVSFGGLPSLFQTATINAIKKSPELGSSLTVTVYNIGVFSGAFTGGLILDFAGPEPVTWASFVLLFLVLILVFIGHRFAFPNRKAALNK</sequence>
<dbReference type="CDD" id="cd17324">
    <property type="entry name" value="MFS_NepI_like"/>
    <property type="match status" value="1"/>
</dbReference>
<dbReference type="GO" id="GO:0022857">
    <property type="term" value="F:transmembrane transporter activity"/>
    <property type="evidence" value="ECO:0007669"/>
    <property type="project" value="InterPro"/>
</dbReference>
<keyword evidence="9" id="KW-1185">Reference proteome</keyword>
<dbReference type="PANTHER" id="PTHR43124:SF3">
    <property type="entry name" value="CHLORAMPHENICOL EFFLUX PUMP RV0191"/>
    <property type="match status" value="1"/>
</dbReference>
<feature type="transmembrane region" description="Helical" evidence="6">
    <location>
        <begin position="103"/>
        <end position="124"/>
    </location>
</feature>
<name>A0A7K0G6F0_9SPHI</name>
<dbReference type="SUPFAM" id="SSF103473">
    <property type="entry name" value="MFS general substrate transporter"/>
    <property type="match status" value="1"/>
</dbReference>
<evidence type="ECO:0000256" key="1">
    <source>
        <dbReference type="ARBA" id="ARBA00004651"/>
    </source>
</evidence>
<protein>
    <submittedName>
        <fullName evidence="8">MFS transporter</fullName>
    </submittedName>
</protein>
<feature type="transmembrane region" description="Helical" evidence="6">
    <location>
        <begin position="335"/>
        <end position="356"/>
    </location>
</feature>
<feature type="transmembrane region" description="Helical" evidence="6">
    <location>
        <begin position="136"/>
        <end position="159"/>
    </location>
</feature>
<evidence type="ECO:0000256" key="5">
    <source>
        <dbReference type="ARBA" id="ARBA00023136"/>
    </source>
</evidence>
<dbReference type="InterPro" id="IPR020846">
    <property type="entry name" value="MFS_dom"/>
</dbReference>
<proteinExistence type="predicted"/>
<comment type="caution">
    <text evidence="8">The sequence shown here is derived from an EMBL/GenBank/DDBJ whole genome shotgun (WGS) entry which is preliminary data.</text>
</comment>
<dbReference type="PROSITE" id="PS50850">
    <property type="entry name" value="MFS"/>
    <property type="match status" value="1"/>
</dbReference>
<evidence type="ECO:0000256" key="3">
    <source>
        <dbReference type="ARBA" id="ARBA00022692"/>
    </source>
</evidence>
<feature type="transmembrane region" description="Helical" evidence="6">
    <location>
        <begin position="165"/>
        <end position="184"/>
    </location>
</feature>
<keyword evidence="4 6" id="KW-1133">Transmembrane helix</keyword>
<evidence type="ECO:0000256" key="4">
    <source>
        <dbReference type="ARBA" id="ARBA00022989"/>
    </source>
</evidence>
<gene>
    <name evidence="8" type="ORF">GJU39_21025</name>
</gene>
<feature type="transmembrane region" description="Helical" evidence="6">
    <location>
        <begin position="50"/>
        <end position="71"/>
    </location>
</feature>
<dbReference type="InterPro" id="IPR036259">
    <property type="entry name" value="MFS_trans_sf"/>
</dbReference>